<comment type="caution">
    <text evidence="1">The sequence shown here is derived from an EMBL/GenBank/DDBJ whole genome shotgun (WGS) entry which is preliminary data.</text>
</comment>
<evidence type="ECO:0000313" key="1">
    <source>
        <dbReference type="EMBL" id="SJD62296.1"/>
    </source>
</evidence>
<sequence length="93" mass="10680">MQLRIEVTGRIMVIECGHHVAGQYCFRFPLFCNARADQLLNLLHHHRYSPVMRLNKASVFPDQRHDGDTFGGRKRQVVAAAVLIHTIYHTGEI</sequence>
<evidence type="ECO:0000313" key="2">
    <source>
        <dbReference type="Proteomes" id="UP000187717"/>
    </source>
</evidence>
<dbReference type="AlphaFoldDB" id="A0ABD7MHG9"/>
<accession>A0ABD7MHG9</accession>
<proteinExistence type="predicted"/>
<reference evidence="1 2" key="1">
    <citation type="submission" date="2017-01" db="EMBL/GenBank/DDBJ databases">
        <authorList>
            <consortium name="Pathogen Informatics"/>
        </authorList>
    </citation>
    <scope>NUCLEOTIDE SEQUENCE [LARGE SCALE GENOMIC DNA]</scope>
    <source>
        <strain evidence="1 2">3626STDY6095480</strain>
    </source>
</reference>
<protein>
    <submittedName>
        <fullName evidence="1">Uncharacterized protein</fullName>
    </submittedName>
</protein>
<gene>
    <name evidence="1" type="ORF">SAMEA3356023_02148</name>
</gene>
<dbReference type="Proteomes" id="UP000187717">
    <property type="component" value="Unassembled WGS sequence"/>
</dbReference>
<organism evidence="1 2">
    <name type="scientific">Shigella sonnei</name>
    <dbReference type="NCBI Taxonomy" id="624"/>
    <lineage>
        <taxon>Bacteria</taxon>
        <taxon>Pseudomonadati</taxon>
        <taxon>Pseudomonadota</taxon>
        <taxon>Gammaproteobacteria</taxon>
        <taxon>Enterobacterales</taxon>
        <taxon>Enterobacteriaceae</taxon>
        <taxon>Shigella</taxon>
    </lineage>
</organism>
<dbReference type="EMBL" id="FTXV01000050">
    <property type="protein sequence ID" value="SJD62296.1"/>
    <property type="molecule type" value="Genomic_DNA"/>
</dbReference>
<name>A0ABD7MHG9_SHISO</name>